<evidence type="ECO:0000313" key="3">
    <source>
        <dbReference type="Proteomes" id="UP000010445"/>
    </source>
</evidence>
<dbReference type="EMBL" id="AMEM01000011">
    <property type="protein sequence ID" value="EKX91594.1"/>
    <property type="molecule type" value="Genomic_DNA"/>
</dbReference>
<protein>
    <submittedName>
        <fullName evidence="2">Uncharacterized protein</fullName>
    </submittedName>
</protein>
<feature type="region of interest" description="Disordered" evidence="1">
    <location>
        <begin position="48"/>
        <end position="88"/>
    </location>
</feature>
<comment type="caution">
    <text evidence="2">The sequence shown here is derived from an EMBL/GenBank/DDBJ whole genome shotgun (WGS) entry which is preliminary data.</text>
</comment>
<dbReference type="HOGENOM" id="CLU_2463806_0_0_11"/>
<feature type="compositionally biased region" description="Basic residues" evidence="1">
    <location>
        <begin position="70"/>
        <end position="88"/>
    </location>
</feature>
<name>L1MKV0_9CORY</name>
<keyword evidence="3" id="KW-1185">Reference proteome</keyword>
<dbReference type="PATRIC" id="fig|1035195.3.peg.596"/>
<evidence type="ECO:0000256" key="1">
    <source>
        <dbReference type="SAM" id="MobiDB-lite"/>
    </source>
</evidence>
<dbReference type="STRING" id="1035195.HMPREF9997_00668"/>
<dbReference type="AlphaFoldDB" id="L1MKV0"/>
<dbReference type="Proteomes" id="UP000010445">
    <property type="component" value="Unassembled WGS sequence"/>
</dbReference>
<evidence type="ECO:0000313" key="2">
    <source>
        <dbReference type="EMBL" id="EKX91594.1"/>
    </source>
</evidence>
<reference evidence="2 3" key="1">
    <citation type="submission" date="2012-05" db="EMBL/GenBank/DDBJ databases">
        <authorList>
            <person name="Weinstock G."/>
            <person name="Sodergren E."/>
            <person name="Lobos E.A."/>
            <person name="Fulton L."/>
            <person name="Fulton R."/>
            <person name="Courtney L."/>
            <person name="Fronick C."/>
            <person name="O'Laughlin M."/>
            <person name="Godfrey J."/>
            <person name="Wilson R.M."/>
            <person name="Miner T."/>
            <person name="Farmer C."/>
            <person name="Delehaunty K."/>
            <person name="Cordes M."/>
            <person name="Minx P."/>
            <person name="Tomlinson C."/>
            <person name="Chen J."/>
            <person name="Wollam A."/>
            <person name="Pepin K.H."/>
            <person name="Bhonagiri V."/>
            <person name="Zhang X."/>
            <person name="Suruliraj S."/>
            <person name="Warren W."/>
            <person name="Mitreva M."/>
            <person name="Mardis E.R."/>
            <person name="Wilson R.K."/>
        </authorList>
    </citation>
    <scope>NUCLEOTIDE SEQUENCE [LARGE SCALE GENOMIC DNA]</scope>
    <source>
        <strain evidence="2 3">F0235</strain>
    </source>
</reference>
<accession>L1MKV0</accession>
<sequence length="88" mass="9855">MFHVHSTRHTPDTHRPVVVVSARTARKTLSAKTQSAYERAKPSQPLSLAYRGISGPHHGDVGLARQSTHIPRRIQTHPPKRQVKTHLS</sequence>
<organism evidence="2 3">
    <name type="scientific">Corynebacterium durum F0235</name>
    <dbReference type="NCBI Taxonomy" id="1035195"/>
    <lineage>
        <taxon>Bacteria</taxon>
        <taxon>Bacillati</taxon>
        <taxon>Actinomycetota</taxon>
        <taxon>Actinomycetes</taxon>
        <taxon>Mycobacteriales</taxon>
        <taxon>Corynebacteriaceae</taxon>
        <taxon>Corynebacterium</taxon>
    </lineage>
</organism>
<proteinExistence type="predicted"/>
<gene>
    <name evidence="2" type="ORF">HMPREF9997_00668</name>
</gene>